<keyword evidence="2" id="KW-1185">Reference proteome</keyword>
<sequence>MAKERRVGALEAMQREAAEAAAKLEEEAECKLSMAIEETKKTKQTLQHITHLQESQKLQFDEDIARFQAHSASLEQQLEHSQETQRQFSWNALQENMKFADNYPGYDERRTKSELIVVEDAIQRWATWAAVPSLASTPIEELARLEPYLSGMMHSPSGTLHTGLKTEDMDEDAPRMVLTACVTKFVYERILGNPFWFMDRLMGSPSADGSDNLSAQLRVLLNQLLQTHGENAEKVHIWRSSLLRILNPAPAMAEYAPSGELLQRMQDAMRAAQLDVVDEAIKTFSILMKEPNSSKGREALRTALLNRTEQWSLGDVSMNQWCHRHYFKLSYISDLPTNFDRDQMLPDKLHRPFLRQDPARLDGQQVQMILAPGIVRVGKTYVGSTRSSTYTTSILWKRAIAWMGESFGYKNA</sequence>
<organism evidence="1 2">
    <name type="scientific">Tothia fuscella</name>
    <dbReference type="NCBI Taxonomy" id="1048955"/>
    <lineage>
        <taxon>Eukaryota</taxon>
        <taxon>Fungi</taxon>
        <taxon>Dikarya</taxon>
        <taxon>Ascomycota</taxon>
        <taxon>Pezizomycotina</taxon>
        <taxon>Dothideomycetes</taxon>
        <taxon>Pleosporomycetidae</taxon>
        <taxon>Venturiales</taxon>
        <taxon>Cylindrosympodiaceae</taxon>
        <taxon>Tothia</taxon>
    </lineage>
</organism>
<name>A0A9P4TYY2_9PEZI</name>
<accession>A0A9P4TYY2</accession>
<proteinExistence type="predicted"/>
<reference evidence="1" key="1">
    <citation type="journal article" date="2020" name="Stud. Mycol.">
        <title>101 Dothideomycetes genomes: a test case for predicting lifestyles and emergence of pathogens.</title>
        <authorList>
            <person name="Haridas S."/>
            <person name="Albert R."/>
            <person name="Binder M."/>
            <person name="Bloem J."/>
            <person name="Labutti K."/>
            <person name="Salamov A."/>
            <person name="Andreopoulos B."/>
            <person name="Baker S."/>
            <person name="Barry K."/>
            <person name="Bills G."/>
            <person name="Bluhm B."/>
            <person name="Cannon C."/>
            <person name="Castanera R."/>
            <person name="Culley D."/>
            <person name="Daum C."/>
            <person name="Ezra D."/>
            <person name="Gonzalez J."/>
            <person name="Henrissat B."/>
            <person name="Kuo A."/>
            <person name="Liang C."/>
            <person name="Lipzen A."/>
            <person name="Lutzoni F."/>
            <person name="Magnuson J."/>
            <person name="Mondo S."/>
            <person name="Nolan M."/>
            <person name="Ohm R."/>
            <person name="Pangilinan J."/>
            <person name="Park H.-J."/>
            <person name="Ramirez L."/>
            <person name="Alfaro M."/>
            <person name="Sun H."/>
            <person name="Tritt A."/>
            <person name="Yoshinaga Y."/>
            <person name="Zwiers L.-H."/>
            <person name="Turgeon B."/>
            <person name="Goodwin S."/>
            <person name="Spatafora J."/>
            <person name="Crous P."/>
            <person name="Grigoriev I."/>
        </authorList>
    </citation>
    <scope>NUCLEOTIDE SEQUENCE</scope>
    <source>
        <strain evidence="1">CBS 130266</strain>
    </source>
</reference>
<gene>
    <name evidence="1" type="ORF">EJ08DRAFT_712272</name>
</gene>
<dbReference type="OrthoDB" id="4156714at2759"/>
<dbReference type="Proteomes" id="UP000800235">
    <property type="component" value="Unassembled WGS sequence"/>
</dbReference>
<dbReference type="AlphaFoldDB" id="A0A9P4TYY2"/>
<dbReference type="EMBL" id="MU007029">
    <property type="protein sequence ID" value="KAF2431884.1"/>
    <property type="molecule type" value="Genomic_DNA"/>
</dbReference>
<protein>
    <submittedName>
        <fullName evidence="1">Uncharacterized protein</fullName>
    </submittedName>
</protein>
<comment type="caution">
    <text evidence="1">The sequence shown here is derived from an EMBL/GenBank/DDBJ whole genome shotgun (WGS) entry which is preliminary data.</text>
</comment>
<evidence type="ECO:0000313" key="2">
    <source>
        <dbReference type="Proteomes" id="UP000800235"/>
    </source>
</evidence>
<evidence type="ECO:0000313" key="1">
    <source>
        <dbReference type="EMBL" id="KAF2431884.1"/>
    </source>
</evidence>